<reference evidence="1" key="1">
    <citation type="submission" date="2016-10" db="EMBL/GenBank/DDBJ databases">
        <authorList>
            <person name="de Groot N.N."/>
        </authorList>
    </citation>
    <scope>NUCLEOTIDE SEQUENCE</scope>
</reference>
<protein>
    <recommendedName>
        <fullName evidence="2">HicA protein</fullName>
    </recommendedName>
</protein>
<accession>A0A1W1CB03</accession>
<sequence>MSKHKEKIKKIFEHPISGNIDSKKLLSALEHFGAEIDLTKEHHAKIHLNGKMFSMPLPHKDHTLAKDAIVELRHFLEEAGLTPDSL</sequence>
<dbReference type="AlphaFoldDB" id="A0A1W1CB03"/>
<dbReference type="EMBL" id="FPHK01000065">
    <property type="protein sequence ID" value="SFV62881.1"/>
    <property type="molecule type" value="Genomic_DNA"/>
</dbReference>
<gene>
    <name evidence="1" type="ORF">MNB_SM-6-653</name>
</gene>
<name>A0A1W1CB03_9ZZZZ</name>
<organism evidence="1">
    <name type="scientific">hydrothermal vent metagenome</name>
    <dbReference type="NCBI Taxonomy" id="652676"/>
    <lineage>
        <taxon>unclassified sequences</taxon>
        <taxon>metagenomes</taxon>
        <taxon>ecological metagenomes</taxon>
    </lineage>
</organism>
<proteinExistence type="predicted"/>
<evidence type="ECO:0008006" key="2">
    <source>
        <dbReference type="Google" id="ProtNLM"/>
    </source>
</evidence>
<evidence type="ECO:0000313" key="1">
    <source>
        <dbReference type="EMBL" id="SFV62881.1"/>
    </source>
</evidence>